<keyword evidence="3" id="KW-1185">Reference proteome</keyword>
<evidence type="ECO:0000313" key="3">
    <source>
        <dbReference type="Proteomes" id="UP000830671"/>
    </source>
</evidence>
<dbReference type="Proteomes" id="UP000830671">
    <property type="component" value="Chromosome 3"/>
</dbReference>
<evidence type="ECO:0000256" key="1">
    <source>
        <dbReference type="SAM" id="MobiDB-lite"/>
    </source>
</evidence>
<protein>
    <submittedName>
        <fullName evidence="2">Uncharacterized protein</fullName>
    </submittedName>
</protein>
<sequence length="565" mass="62238">MYLERGGRFLPTYLMNPQIPVNTWKGLDAGTHEEQKRRESSPKASPANGIGCSPSSSMGALSSTRHMSPNPSKCMVYYRSASPQFFALPLARRLNWARFLAHELMPAHRVTAGRHSVGSSMLLTQGSVRPDSSAVDSGNSACFLQQRSLGASFDVVRTCSVSACARPPVLLRHFPTLARDHFASATILPVDGMRNIFPQTQPQPASSRTAHESITQSAVPAFVKMSKQFFTIVTPERLKSFFFSALTLDAAISPVAVSHARKSRNSGCRTGAPPRAIGLDSQVYVARNNAPKLLHAFMFFARLRVMISRIIREPFSSSPDSLAAASHVPNVCLIALCTDQRLSRKTGQVLALPDLRGVLRLISTTCSIMDMRSLAGITPNWDVTGPFDVDHLKDNPTKARIGPNAPNPVVTFPMPKLLQFSIRFNMQSLRVRKCMCRTSRRNHRRSIARAAWFVPTASQSLHSCQNESRRIDPSDLQLPSFFSVIQPHIIGVEKKLIDSAESPPPNFGAETCPLPRTTISIRVNPPPLADPRHRCMLQPHTGNVWYHMTGWHVVERLPDSASGAG</sequence>
<gene>
    <name evidence="2" type="ORF">CLUP02_06336</name>
</gene>
<evidence type="ECO:0000313" key="2">
    <source>
        <dbReference type="EMBL" id="UQC80851.1"/>
    </source>
</evidence>
<name>A0A9Q8SP09_9PEZI</name>
<reference evidence="2" key="1">
    <citation type="journal article" date="2021" name="Mol. Plant Microbe Interact.">
        <title>Complete Genome Sequence of the Plant-Pathogenic Fungus Colletotrichum lupini.</title>
        <authorList>
            <person name="Baroncelli R."/>
            <person name="Pensec F."/>
            <person name="Da Lio D."/>
            <person name="Boufleur T."/>
            <person name="Vicente I."/>
            <person name="Sarrocco S."/>
            <person name="Picot A."/>
            <person name="Baraldi E."/>
            <person name="Sukno S."/>
            <person name="Thon M."/>
            <person name="Le Floch G."/>
        </authorList>
    </citation>
    <scope>NUCLEOTIDE SEQUENCE</scope>
    <source>
        <strain evidence="2">IMI 504893</strain>
    </source>
</reference>
<feature type="region of interest" description="Disordered" evidence="1">
    <location>
        <begin position="30"/>
        <end position="66"/>
    </location>
</feature>
<dbReference type="RefSeq" id="XP_049142479.1">
    <property type="nucleotide sequence ID" value="XM_049285336.1"/>
</dbReference>
<feature type="compositionally biased region" description="Polar residues" evidence="1">
    <location>
        <begin position="53"/>
        <end position="66"/>
    </location>
</feature>
<dbReference type="KEGG" id="clup:CLUP02_06336"/>
<proteinExistence type="predicted"/>
<dbReference type="AlphaFoldDB" id="A0A9Q8SP09"/>
<accession>A0A9Q8SP09</accession>
<dbReference type="GeneID" id="73340346"/>
<organism evidence="2 3">
    <name type="scientific">Colletotrichum lupini</name>
    <dbReference type="NCBI Taxonomy" id="145971"/>
    <lineage>
        <taxon>Eukaryota</taxon>
        <taxon>Fungi</taxon>
        <taxon>Dikarya</taxon>
        <taxon>Ascomycota</taxon>
        <taxon>Pezizomycotina</taxon>
        <taxon>Sordariomycetes</taxon>
        <taxon>Hypocreomycetidae</taxon>
        <taxon>Glomerellales</taxon>
        <taxon>Glomerellaceae</taxon>
        <taxon>Colletotrichum</taxon>
        <taxon>Colletotrichum acutatum species complex</taxon>
    </lineage>
</organism>
<feature type="compositionally biased region" description="Basic and acidic residues" evidence="1">
    <location>
        <begin position="30"/>
        <end position="41"/>
    </location>
</feature>
<dbReference type="EMBL" id="CP019475">
    <property type="protein sequence ID" value="UQC80851.1"/>
    <property type="molecule type" value="Genomic_DNA"/>
</dbReference>